<dbReference type="InterPro" id="IPR019775">
    <property type="entry name" value="WD40_repeat_CS"/>
</dbReference>
<keyword evidence="2" id="KW-0963">Cytoplasm</keyword>
<dbReference type="InterPro" id="IPR051350">
    <property type="entry name" value="WD_repeat-ST_regulator"/>
</dbReference>
<dbReference type="Pfam" id="PF21889">
    <property type="entry name" value="TPR1-like_2nd"/>
    <property type="match status" value="1"/>
</dbReference>
<dbReference type="PROSITE" id="PS50896">
    <property type="entry name" value="LISH"/>
    <property type="match status" value="1"/>
</dbReference>
<protein>
    <recommendedName>
        <fullName evidence="7">CTLH domain-containing protein</fullName>
    </recommendedName>
</protein>
<keyword evidence="3 5" id="KW-0853">WD repeat</keyword>
<dbReference type="PANTHER" id="PTHR22838:SF0">
    <property type="entry name" value="WD REPEAT-CONTAINING PROTEIN 26"/>
    <property type="match status" value="1"/>
</dbReference>
<accession>L7MFN4</accession>
<dbReference type="Gene3D" id="2.130.10.10">
    <property type="entry name" value="YVTN repeat-like/Quinoprotein amine dehydrogenase"/>
    <property type="match status" value="2"/>
</dbReference>
<dbReference type="GO" id="GO:0034657">
    <property type="term" value="C:GID complex"/>
    <property type="evidence" value="ECO:0007669"/>
    <property type="project" value="TreeGrafter"/>
</dbReference>
<feature type="domain" description="CTLH" evidence="7">
    <location>
        <begin position="217"/>
        <end position="276"/>
    </location>
</feature>
<reference evidence="8" key="2">
    <citation type="journal article" date="2015" name="J. Proteomics">
        <title>Sexual differences in the sialomes of the zebra tick, Rhipicephalus pulchellus.</title>
        <authorList>
            <person name="Tan A.W."/>
            <person name="Francischetti I.M."/>
            <person name="Slovak M."/>
            <person name="Kini R.M."/>
            <person name="Ribeiro J.M."/>
        </authorList>
    </citation>
    <scope>NUCLEOTIDE SEQUENCE</scope>
    <source>
        <tissue evidence="8">Salivary gland</tissue>
    </source>
</reference>
<evidence type="ECO:0000256" key="5">
    <source>
        <dbReference type="PROSITE-ProRule" id="PRU00221"/>
    </source>
</evidence>
<dbReference type="PROSITE" id="PS50294">
    <property type="entry name" value="WD_REPEATS_REGION"/>
    <property type="match status" value="2"/>
</dbReference>
<sequence>EGESVLRKFRRYAFPTCSFLFFSRSLAFLRAPFGGERVGGWERSEEPERGFGGVGKPTNGAKKDSEKQKHKREKASSQKQAGNERKTQRKKKTNTFTKTKGCKPVRRASRLASCAKSQEDGEGSSPPRKKQRVAPSVVMQATNGCYTLQNGDETSAPSTTEKAVSSATTTTATVVNKNIIASRTEQDIIRLIGQHLRGLGLNRTAEQLIQESGCGLDHPAAAKFQTHVLEGDWAKAEADLSELKALLESPQAYVEMLFLVLEQKYLEFLEEGRLLDALQCLRHGLSPLRHNTERVHELSSYMMCGSAEELRSMSNWDGKTHTSRQKLMEKLQSFLPANVMLPPRRLRALLGQAVELQRDRCTYHNEPTPLRGDPSFILDDNCSLLTDHVCSREQFPCRTIQILNDHCDEVWYCRFSHSGELLATGSKDSTVKIWEVNPATLTLSLKRTLEGHPYGASYAAWSPDDSMLLVCGPEDGADVWLWNVQTGELRVKITNQPEDSITSCAWHRDGKKFVSGGIRGQFYQCDLDGNVLDSWEGVRVQGLHCRKDGRTVLAADSHHRIRGYVFDDLTDFNVVQEEHPIISFTVDDTGRLALLNLSTQGVHMWDLDDKVLIRKFQGVTQGYYTIRSCFGGVNQTFVASGSEDNKVYIYHVKWEKPIAVLQGHSRSVNCVSWNPACPSMLVSVSDDCTIRVWGPAAAVPTNVPNASPSSQSGEMGEGSPYSNGSSNGVCDGDGNSVV</sequence>
<feature type="compositionally biased region" description="Basic residues" evidence="6">
    <location>
        <begin position="100"/>
        <end position="109"/>
    </location>
</feature>
<dbReference type="SMART" id="SM00320">
    <property type="entry name" value="WD40"/>
    <property type="match status" value="5"/>
</dbReference>
<evidence type="ECO:0000256" key="4">
    <source>
        <dbReference type="ARBA" id="ARBA00022737"/>
    </source>
</evidence>
<dbReference type="InterPro" id="IPR006594">
    <property type="entry name" value="LisH"/>
</dbReference>
<evidence type="ECO:0000256" key="1">
    <source>
        <dbReference type="ARBA" id="ARBA00004496"/>
    </source>
</evidence>
<dbReference type="InterPro" id="IPR015943">
    <property type="entry name" value="WD40/YVTN_repeat-like_dom_sf"/>
</dbReference>
<dbReference type="PANTHER" id="PTHR22838">
    <property type="entry name" value="WD REPEAT PROTEIN 26-RELATED"/>
    <property type="match status" value="1"/>
</dbReference>
<dbReference type="SMART" id="SM00668">
    <property type="entry name" value="CTLH"/>
    <property type="match status" value="1"/>
</dbReference>
<dbReference type="SUPFAM" id="SSF50978">
    <property type="entry name" value="WD40 repeat-like"/>
    <property type="match status" value="1"/>
</dbReference>
<dbReference type="PROSITE" id="PS00678">
    <property type="entry name" value="WD_REPEATS_1"/>
    <property type="match status" value="1"/>
</dbReference>
<evidence type="ECO:0000256" key="2">
    <source>
        <dbReference type="ARBA" id="ARBA00022490"/>
    </source>
</evidence>
<dbReference type="InterPro" id="IPR001680">
    <property type="entry name" value="WD40_rpt"/>
</dbReference>
<dbReference type="GO" id="GO:0005737">
    <property type="term" value="C:cytoplasm"/>
    <property type="evidence" value="ECO:0007669"/>
    <property type="project" value="UniProtKB-SubCell"/>
</dbReference>
<dbReference type="EMBL" id="GACK01003030">
    <property type="protein sequence ID" value="JAA62004.1"/>
    <property type="molecule type" value="mRNA"/>
</dbReference>
<dbReference type="InterPro" id="IPR054080">
    <property type="entry name" value="TPR1-like_2nd"/>
</dbReference>
<dbReference type="PROSITE" id="PS50897">
    <property type="entry name" value="CTLH"/>
    <property type="match status" value="1"/>
</dbReference>
<feature type="repeat" description="WD" evidence="5">
    <location>
        <begin position="661"/>
        <end position="693"/>
    </location>
</feature>
<evidence type="ECO:0000313" key="8">
    <source>
        <dbReference type="EMBL" id="JAA62004.1"/>
    </source>
</evidence>
<evidence type="ECO:0000256" key="3">
    <source>
        <dbReference type="ARBA" id="ARBA00022574"/>
    </source>
</evidence>
<comment type="subcellular location">
    <subcellularLocation>
        <location evidence="1">Cytoplasm</location>
    </subcellularLocation>
</comment>
<dbReference type="AlphaFoldDB" id="L7MFN4"/>
<dbReference type="Pfam" id="PF00400">
    <property type="entry name" value="WD40"/>
    <property type="match status" value="4"/>
</dbReference>
<evidence type="ECO:0000256" key="6">
    <source>
        <dbReference type="SAM" id="MobiDB-lite"/>
    </source>
</evidence>
<feature type="compositionally biased region" description="Basic and acidic residues" evidence="6">
    <location>
        <begin position="39"/>
        <end position="49"/>
    </location>
</feature>
<dbReference type="GO" id="GO:0043161">
    <property type="term" value="P:proteasome-mediated ubiquitin-dependent protein catabolic process"/>
    <property type="evidence" value="ECO:0007669"/>
    <property type="project" value="TreeGrafter"/>
</dbReference>
<evidence type="ECO:0000259" key="7">
    <source>
        <dbReference type="PROSITE" id="PS50897"/>
    </source>
</evidence>
<dbReference type="InterPro" id="IPR036322">
    <property type="entry name" value="WD40_repeat_dom_sf"/>
</dbReference>
<dbReference type="PROSITE" id="PS50082">
    <property type="entry name" value="WD_REPEATS_2"/>
    <property type="match status" value="2"/>
</dbReference>
<dbReference type="FunFam" id="2.130.10.10:FF:000087">
    <property type="entry name" value="WD repeat-containing protein 26 homolog"/>
    <property type="match status" value="1"/>
</dbReference>
<feature type="repeat" description="WD" evidence="5">
    <location>
        <begin position="403"/>
        <end position="444"/>
    </location>
</feature>
<feature type="region of interest" description="Disordered" evidence="6">
    <location>
        <begin position="701"/>
        <end position="738"/>
    </location>
</feature>
<reference evidence="8" key="1">
    <citation type="submission" date="2012-11" db="EMBL/GenBank/DDBJ databases">
        <authorList>
            <person name="Lucero-Rivera Y.E."/>
            <person name="Tovar-Ramirez D."/>
        </authorList>
    </citation>
    <scope>NUCLEOTIDE SEQUENCE</scope>
    <source>
        <tissue evidence="8">Salivary gland</tissue>
    </source>
</reference>
<organism evidence="8">
    <name type="scientific">Rhipicephalus pulchellus</name>
    <name type="common">Yellow backed tick</name>
    <name type="synonym">Dermacentor pulchellus</name>
    <dbReference type="NCBI Taxonomy" id="72859"/>
    <lineage>
        <taxon>Eukaryota</taxon>
        <taxon>Metazoa</taxon>
        <taxon>Ecdysozoa</taxon>
        <taxon>Arthropoda</taxon>
        <taxon>Chelicerata</taxon>
        <taxon>Arachnida</taxon>
        <taxon>Acari</taxon>
        <taxon>Parasitiformes</taxon>
        <taxon>Ixodida</taxon>
        <taxon>Ixodoidea</taxon>
        <taxon>Ixodidae</taxon>
        <taxon>Rhipicephalinae</taxon>
        <taxon>Rhipicephalus</taxon>
        <taxon>Rhipicephalus</taxon>
    </lineage>
</organism>
<proteinExistence type="evidence at transcript level"/>
<keyword evidence="4" id="KW-0677">Repeat</keyword>
<feature type="non-terminal residue" evidence="8">
    <location>
        <position position="1"/>
    </location>
</feature>
<dbReference type="InterPro" id="IPR006595">
    <property type="entry name" value="CTLH_C"/>
</dbReference>
<feature type="region of interest" description="Disordered" evidence="6">
    <location>
        <begin position="37"/>
        <end position="135"/>
    </location>
</feature>
<name>L7MFN4_RHIPC</name>